<dbReference type="InterPro" id="IPR023214">
    <property type="entry name" value="HAD_sf"/>
</dbReference>
<dbReference type="InterPro" id="IPR036412">
    <property type="entry name" value="HAD-like_sf"/>
</dbReference>
<organism evidence="1 2">
    <name type="scientific">Thermopolyspora flexuosa</name>
    <dbReference type="NCBI Taxonomy" id="103836"/>
    <lineage>
        <taxon>Bacteria</taxon>
        <taxon>Bacillati</taxon>
        <taxon>Actinomycetota</taxon>
        <taxon>Actinomycetes</taxon>
        <taxon>Streptosporangiales</taxon>
        <taxon>Streptosporangiaceae</taxon>
        <taxon>Thermopolyspora</taxon>
    </lineage>
</organism>
<dbReference type="GO" id="GO:0006281">
    <property type="term" value="P:DNA repair"/>
    <property type="evidence" value="ECO:0007669"/>
    <property type="project" value="TreeGrafter"/>
</dbReference>
<dbReference type="InterPro" id="IPR050155">
    <property type="entry name" value="HAD-like_hydrolase_sf"/>
</dbReference>
<dbReference type="SFLD" id="SFLDG01129">
    <property type="entry name" value="C1.5:_HAD__Beta-PGM__Phosphata"/>
    <property type="match status" value="1"/>
</dbReference>
<evidence type="ECO:0000313" key="1">
    <source>
        <dbReference type="EMBL" id="TQM77577.1"/>
    </source>
</evidence>
<evidence type="ECO:0000313" key="2">
    <source>
        <dbReference type="Proteomes" id="UP000319213"/>
    </source>
</evidence>
<dbReference type="Proteomes" id="UP000319213">
    <property type="component" value="Unassembled WGS sequence"/>
</dbReference>
<keyword evidence="1" id="KW-0378">Hydrolase</keyword>
<accession>A0A543J425</accession>
<gene>
    <name evidence="1" type="ORF">FHX40_4346</name>
</gene>
<dbReference type="Gene3D" id="1.10.150.240">
    <property type="entry name" value="Putative phosphatase, domain 2"/>
    <property type="match status" value="1"/>
</dbReference>
<proteinExistence type="predicted"/>
<dbReference type="PANTHER" id="PTHR43434:SF1">
    <property type="entry name" value="PHOSPHOGLYCOLATE PHOSPHATASE"/>
    <property type="match status" value="1"/>
</dbReference>
<dbReference type="AlphaFoldDB" id="A0A543J425"/>
<dbReference type="Gene3D" id="3.40.50.1000">
    <property type="entry name" value="HAD superfamily/HAD-like"/>
    <property type="match status" value="1"/>
</dbReference>
<reference evidence="1 2" key="1">
    <citation type="submission" date="2019-06" db="EMBL/GenBank/DDBJ databases">
        <title>Sequencing the genomes of 1000 actinobacteria strains.</title>
        <authorList>
            <person name="Klenk H.-P."/>
        </authorList>
    </citation>
    <scope>NUCLEOTIDE SEQUENCE [LARGE SCALE GENOMIC DNA]</scope>
    <source>
        <strain evidence="1 2">DSM 43186</strain>
    </source>
</reference>
<dbReference type="RefSeq" id="WP_211350348.1">
    <property type="nucleotide sequence ID" value="NZ_BMPV01000002.1"/>
</dbReference>
<dbReference type="EMBL" id="VFPQ01000001">
    <property type="protein sequence ID" value="TQM77577.1"/>
    <property type="molecule type" value="Genomic_DNA"/>
</dbReference>
<protein>
    <submittedName>
        <fullName evidence="1">Phosphoglycolate phosphatase-like HAD superfamily hydrolase</fullName>
    </submittedName>
</protein>
<dbReference type="InterPro" id="IPR023198">
    <property type="entry name" value="PGP-like_dom2"/>
</dbReference>
<sequence>MGANRLVLWDIDHTLIETGGVGREVFAAAFHAVTGTPMVRMTTAAGKTELAFFRETLELHGLSPARFSFARFARLMACGYHERSHDLLACGRVLPGAVGALRALARVPGIAQSVLTGNARPTTEAKLKIFGLDRHVDLDIGAYGDDDAVRAALVPIAQRRAGRKLGQAFSRDSTLLIGDTPADVIAGRDGGARVIAVASGESGLADLKEAGADVVLRDLTDTGALLDAIHTLLPTSA</sequence>
<dbReference type="Pfam" id="PF00702">
    <property type="entry name" value="Hydrolase"/>
    <property type="match status" value="1"/>
</dbReference>
<dbReference type="GO" id="GO:0008967">
    <property type="term" value="F:phosphoglycolate phosphatase activity"/>
    <property type="evidence" value="ECO:0007669"/>
    <property type="project" value="TreeGrafter"/>
</dbReference>
<keyword evidence="2" id="KW-1185">Reference proteome</keyword>
<dbReference type="SFLD" id="SFLDS00003">
    <property type="entry name" value="Haloacid_Dehalogenase"/>
    <property type="match status" value="1"/>
</dbReference>
<dbReference type="PANTHER" id="PTHR43434">
    <property type="entry name" value="PHOSPHOGLYCOLATE PHOSPHATASE"/>
    <property type="match status" value="1"/>
</dbReference>
<name>A0A543J425_9ACTN</name>
<comment type="caution">
    <text evidence="1">The sequence shown here is derived from an EMBL/GenBank/DDBJ whole genome shotgun (WGS) entry which is preliminary data.</text>
</comment>
<dbReference type="SUPFAM" id="SSF56784">
    <property type="entry name" value="HAD-like"/>
    <property type="match status" value="1"/>
</dbReference>